<feature type="compositionally biased region" description="Low complexity" evidence="1">
    <location>
        <begin position="1"/>
        <end position="11"/>
    </location>
</feature>
<sequence length="166" mass="18814">QQQQQQQQQQQAAHYHFPPPQQQKPKQMIRDILATSTEQRRRRRRRRCLILPLKRHPYPRGGQLPSAPWQWRPSSPGHQPVHLSPAAPWQPRSPSVPDPLRRISQHVGVQSQNAEGEAFELFTIGKRLGARGSGSFWRSGGAAGRADAVPTSSSSSSNHREQTRFT</sequence>
<proteinExistence type="predicted"/>
<feature type="region of interest" description="Disordered" evidence="1">
    <location>
        <begin position="133"/>
        <end position="166"/>
    </location>
</feature>
<dbReference type="AlphaFoldDB" id="A0A1I8F7W5"/>
<protein>
    <submittedName>
        <fullName evidence="3">Os01g0778700 protein</fullName>
    </submittedName>
</protein>
<evidence type="ECO:0000313" key="3">
    <source>
        <dbReference type="WBParaSite" id="maker-unitig_23320-snap-gene-0.3-mRNA-1"/>
    </source>
</evidence>
<evidence type="ECO:0000256" key="1">
    <source>
        <dbReference type="SAM" id="MobiDB-lite"/>
    </source>
</evidence>
<dbReference type="Proteomes" id="UP000095280">
    <property type="component" value="Unplaced"/>
</dbReference>
<keyword evidence="2" id="KW-1185">Reference proteome</keyword>
<accession>A0A1I8F7W5</accession>
<evidence type="ECO:0000313" key="2">
    <source>
        <dbReference type="Proteomes" id="UP000095280"/>
    </source>
</evidence>
<feature type="region of interest" description="Disordered" evidence="1">
    <location>
        <begin position="1"/>
        <end position="47"/>
    </location>
</feature>
<reference evidence="3" key="1">
    <citation type="submission" date="2016-11" db="UniProtKB">
        <authorList>
            <consortium name="WormBaseParasite"/>
        </authorList>
    </citation>
    <scope>IDENTIFICATION</scope>
</reference>
<dbReference type="WBParaSite" id="maker-unitig_23320-snap-gene-0.3-mRNA-1">
    <property type="protein sequence ID" value="maker-unitig_23320-snap-gene-0.3-mRNA-1"/>
    <property type="gene ID" value="maker-unitig_23320-snap-gene-0.3"/>
</dbReference>
<organism evidence="2 3">
    <name type="scientific">Macrostomum lignano</name>
    <dbReference type="NCBI Taxonomy" id="282301"/>
    <lineage>
        <taxon>Eukaryota</taxon>
        <taxon>Metazoa</taxon>
        <taxon>Spiralia</taxon>
        <taxon>Lophotrochozoa</taxon>
        <taxon>Platyhelminthes</taxon>
        <taxon>Rhabditophora</taxon>
        <taxon>Macrostomorpha</taxon>
        <taxon>Macrostomida</taxon>
        <taxon>Macrostomidae</taxon>
        <taxon>Macrostomum</taxon>
    </lineage>
</organism>
<feature type="region of interest" description="Disordered" evidence="1">
    <location>
        <begin position="59"/>
        <end position="100"/>
    </location>
</feature>
<name>A0A1I8F7W5_9PLAT</name>